<keyword evidence="5" id="KW-1185">Reference proteome</keyword>
<gene>
    <name evidence="4" type="ORF">DKG75_01455</name>
</gene>
<accession>A0A317EDH3</accession>
<evidence type="ECO:0008006" key="6">
    <source>
        <dbReference type="Google" id="ProtNLM"/>
    </source>
</evidence>
<dbReference type="EMBL" id="QGLF01000001">
    <property type="protein sequence ID" value="PWR23265.1"/>
    <property type="molecule type" value="Genomic_DNA"/>
</dbReference>
<keyword evidence="2" id="KW-0677">Repeat</keyword>
<evidence type="ECO:0000256" key="2">
    <source>
        <dbReference type="ARBA" id="ARBA00022737"/>
    </source>
</evidence>
<reference evidence="5" key="1">
    <citation type="submission" date="2018-05" db="EMBL/GenBank/DDBJ databases">
        <title>Zavarzinia sp. HR-AS.</title>
        <authorList>
            <person name="Lee Y."/>
            <person name="Jeon C.O."/>
        </authorList>
    </citation>
    <scope>NUCLEOTIDE SEQUENCE [LARGE SCALE GENOMIC DNA]</scope>
    <source>
        <strain evidence="5">DSM 1231</strain>
    </source>
</reference>
<dbReference type="SMART" id="SM00320">
    <property type="entry name" value="WD40"/>
    <property type="match status" value="5"/>
</dbReference>
<dbReference type="PANTHER" id="PTHR19848:SF8">
    <property type="entry name" value="F-BOX AND WD REPEAT DOMAIN CONTAINING 7"/>
    <property type="match status" value="1"/>
</dbReference>
<dbReference type="Proteomes" id="UP000246077">
    <property type="component" value="Unassembled WGS sequence"/>
</dbReference>
<protein>
    <recommendedName>
        <fullName evidence="6">WD40 repeat domain-containing protein</fullName>
    </recommendedName>
</protein>
<name>A0A317EDH3_9PROT</name>
<evidence type="ECO:0000256" key="3">
    <source>
        <dbReference type="PROSITE-ProRule" id="PRU00221"/>
    </source>
</evidence>
<proteinExistence type="predicted"/>
<organism evidence="4 5">
    <name type="scientific">Zavarzinia compransoris</name>
    <dbReference type="NCBI Taxonomy" id="1264899"/>
    <lineage>
        <taxon>Bacteria</taxon>
        <taxon>Pseudomonadati</taxon>
        <taxon>Pseudomonadota</taxon>
        <taxon>Alphaproteobacteria</taxon>
        <taxon>Rhodospirillales</taxon>
        <taxon>Zavarziniaceae</taxon>
        <taxon>Zavarzinia</taxon>
    </lineage>
</organism>
<evidence type="ECO:0000313" key="5">
    <source>
        <dbReference type="Proteomes" id="UP000246077"/>
    </source>
</evidence>
<dbReference type="PANTHER" id="PTHR19848">
    <property type="entry name" value="WD40 REPEAT PROTEIN"/>
    <property type="match status" value="1"/>
</dbReference>
<evidence type="ECO:0000313" key="4">
    <source>
        <dbReference type="EMBL" id="PWR23265.1"/>
    </source>
</evidence>
<dbReference type="AlphaFoldDB" id="A0A317EDH3"/>
<dbReference type="OrthoDB" id="9814620at2"/>
<dbReference type="Gene3D" id="2.130.10.10">
    <property type="entry name" value="YVTN repeat-like/Quinoprotein amine dehydrogenase"/>
    <property type="match status" value="2"/>
</dbReference>
<evidence type="ECO:0000256" key="1">
    <source>
        <dbReference type="ARBA" id="ARBA00022574"/>
    </source>
</evidence>
<comment type="caution">
    <text evidence="4">The sequence shown here is derived from an EMBL/GenBank/DDBJ whole genome shotgun (WGS) entry which is preliminary data.</text>
</comment>
<feature type="repeat" description="WD" evidence="3">
    <location>
        <begin position="195"/>
        <end position="227"/>
    </location>
</feature>
<keyword evidence="1 3" id="KW-0853">WD repeat</keyword>
<dbReference type="Pfam" id="PF00400">
    <property type="entry name" value="WD40"/>
    <property type="match status" value="1"/>
</dbReference>
<dbReference type="InterPro" id="IPR001680">
    <property type="entry name" value="WD40_rpt"/>
</dbReference>
<sequence length="363" mass="37444">MPPEFGTFEDEIYADRLPASRVDCFPQAAGIVALALGASDTLAVALDDGRIAAGSALAPAELSAVEVHDGVSQALAAGPKGGFVSGGDDGRAVLLGPGGALTELLPAGKAWVGAVAATAAGGLIAVASGKVLRLFDAAGTLQGEAPPVATTITALAFNPKGKRVAAAHYGGVTLWYAAGLAGTPKALPWKGSHVSLTWSPDGRFVVTGTQDKELHGWRIDDGVDMRMSGYAAKVKSFAWSADERWMACAGSPYVTSWDFIGKGPMGRPPHQFGASEEFLATHVAAHPKLPVVAACFEDGRIEMGRFMVEGQVLLKEVGGGLPTGLAWSADGGRLYMTTEDGEIFVVDLEDLKVSAASGKGKRR</sequence>
<dbReference type="SUPFAM" id="SSF50998">
    <property type="entry name" value="Quinoprotein alcohol dehydrogenase-like"/>
    <property type="match status" value="1"/>
</dbReference>
<dbReference type="PROSITE" id="PS50082">
    <property type="entry name" value="WD_REPEATS_2"/>
    <property type="match status" value="1"/>
</dbReference>
<dbReference type="InterPro" id="IPR011047">
    <property type="entry name" value="Quinoprotein_ADH-like_sf"/>
</dbReference>
<dbReference type="RefSeq" id="WP_109919299.1">
    <property type="nucleotide sequence ID" value="NZ_QGLF01000001.1"/>
</dbReference>
<dbReference type="InterPro" id="IPR015943">
    <property type="entry name" value="WD40/YVTN_repeat-like_dom_sf"/>
</dbReference>